<evidence type="ECO:0000259" key="1">
    <source>
        <dbReference type="Pfam" id="PF00483"/>
    </source>
</evidence>
<dbReference type="InterPro" id="IPR005835">
    <property type="entry name" value="NTP_transferase_dom"/>
</dbReference>
<dbReference type="EMBL" id="LT981265">
    <property type="protein sequence ID" value="SPC34582.1"/>
    <property type="molecule type" value="Genomic_DNA"/>
</dbReference>
<dbReference type="GeneID" id="41595413"/>
<keyword evidence="2" id="KW-0808">Transferase</keyword>
<name>A0A2K5ASG2_9ARCH</name>
<accession>A0A2K5ASG2</accession>
<keyword evidence="3" id="KW-1185">Reference proteome</keyword>
<dbReference type="SUPFAM" id="SSF53448">
    <property type="entry name" value="Nucleotide-diphospho-sugar transferases"/>
    <property type="match status" value="1"/>
</dbReference>
<dbReference type="InterPro" id="IPR029044">
    <property type="entry name" value="Nucleotide-diphossugar_trans"/>
</dbReference>
<dbReference type="Gene3D" id="3.90.550.10">
    <property type="entry name" value="Spore Coat Polysaccharide Biosynthesis Protein SpsA, Chain A"/>
    <property type="match status" value="1"/>
</dbReference>
<dbReference type="PANTHER" id="PTHR22572">
    <property type="entry name" value="SUGAR-1-PHOSPHATE GUANYL TRANSFERASE"/>
    <property type="match status" value="1"/>
</dbReference>
<feature type="domain" description="Nucleotidyl transferase" evidence="1">
    <location>
        <begin position="2"/>
        <end position="222"/>
    </location>
</feature>
<evidence type="ECO:0000313" key="2">
    <source>
        <dbReference type="EMBL" id="SPC34582.1"/>
    </source>
</evidence>
<protein>
    <submittedName>
        <fullName evidence="2">Nucleotidyl transferase</fullName>
    </submittedName>
</protein>
<evidence type="ECO:0000313" key="3">
    <source>
        <dbReference type="Proteomes" id="UP000236248"/>
    </source>
</evidence>
<dbReference type="RefSeq" id="WP_103286787.1">
    <property type="nucleotide sequence ID" value="NZ_LT981265.1"/>
</dbReference>
<dbReference type="CDD" id="cd04181">
    <property type="entry name" value="NTP_transferase"/>
    <property type="match status" value="1"/>
</dbReference>
<dbReference type="GO" id="GO:0016740">
    <property type="term" value="F:transferase activity"/>
    <property type="evidence" value="ECO:0007669"/>
    <property type="project" value="UniProtKB-KW"/>
</dbReference>
<organism evidence="2 3">
    <name type="scientific">Candidatus Nitrosocaldus cavascurensis</name>
    <dbReference type="NCBI Taxonomy" id="2058097"/>
    <lineage>
        <taxon>Archaea</taxon>
        <taxon>Nitrososphaerota</taxon>
        <taxon>Nitrososphaeria</taxon>
        <taxon>Candidatus Nitrosocaldales</taxon>
        <taxon>Candidatus Nitrosocaldaceae</taxon>
        <taxon>Candidatus Nitrosocaldus</taxon>
    </lineage>
</organism>
<dbReference type="Proteomes" id="UP000236248">
    <property type="component" value="Chromosome NCAV"/>
</dbReference>
<dbReference type="AlphaFoldDB" id="A0A2K5ASG2"/>
<reference evidence="3" key="1">
    <citation type="submission" date="2018-01" db="EMBL/GenBank/DDBJ databases">
        <authorList>
            <person name="Kerou L M."/>
        </authorList>
    </citation>
    <scope>NUCLEOTIDE SEQUENCE [LARGE SCALE GENOMIC DNA]</scope>
    <source>
        <strain evidence="3">SCU2</strain>
    </source>
</reference>
<sequence length="226" mass="25625">MKAIILAGGFGKRLKPLTDDRPKPMVEVLEKPIVAWQIEWLKLNGIDELILCVGYMRERIMDYLGNGSRYSVSIDYVVEDEPLGTGGAIKNAKPLLNGEERFIVVNGDIITDLNIARMVMMQNNSIAVVPLPSPYGIVEMGSDSRITGFREKPKLDQFWINAGVYCLNHDVLAYLPDKGSIEYDTFPQLASKGMLYAVKYKDVYWRSIDTHKDVEEASKELKEYKR</sequence>
<dbReference type="Pfam" id="PF00483">
    <property type="entry name" value="NTP_transferase"/>
    <property type="match status" value="1"/>
</dbReference>
<dbReference type="KEGG" id="ncv:NCAV_1416"/>
<gene>
    <name evidence="2" type="ORF">NCAV_1416</name>
</gene>
<proteinExistence type="predicted"/>
<dbReference type="InterPro" id="IPR050486">
    <property type="entry name" value="Mannose-1P_guanyltransferase"/>
</dbReference>